<keyword evidence="2" id="KW-0472">Membrane</keyword>
<evidence type="ECO:0000313" key="4">
    <source>
        <dbReference type="EMBL" id="ORA66537.1"/>
    </source>
</evidence>
<dbReference type="Pfam" id="PF00160">
    <property type="entry name" value="Pro_isomerase"/>
    <property type="match status" value="1"/>
</dbReference>
<dbReference type="EMBL" id="MVHP01000009">
    <property type="protein sequence ID" value="ORA66537.1"/>
    <property type="molecule type" value="Genomic_DNA"/>
</dbReference>
<evidence type="ECO:0000259" key="3">
    <source>
        <dbReference type="PROSITE" id="PS50072"/>
    </source>
</evidence>
<gene>
    <name evidence="4" type="ORF">BST23_09935</name>
</gene>
<name>A0A1X0D2C2_9MYCO</name>
<evidence type="ECO:0000256" key="1">
    <source>
        <dbReference type="ARBA" id="ARBA00002388"/>
    </source>
</evidence>
<dbReference type="AlphaFoldDB" id="A0A1X0D2C2"/>
<dbReference type="PROSITE" id="PS50072">
    <property type="entry name" value="CSA_PPIASE_2"/>
    <property type="match status" value="1"/>
</dbReference>
<dbReference type="Pfam" id="PF13828">
    <property type="entry name" value="DUF4190"/>
    <property type="match status" value="1"/>
</dbReference>
<accession>A0A1X0D2C2</accession>
<comment type="function">
    <text evidence="1">PPIases accelerate the folding of proteins. It catalyzes the cis-trans isomerization of proline imidic peptide bonds in oligopeptides.</text>
</comment>
<feature type="domain" description="PPIase cyclophilin-type" evidence="3">
    <location>
        <begin position="139"/>
        <end position="296"/>
    </location>
</feature>
<dbReference type="InterPro" id="IPR029000">
    <property type="entry name" value="Cyclophilin-like_dom_sf"/>
</dbReference>
<evidence type="ECO:0000313" key="5">
    <source>
        <dbReference type="Proteomes" id="UP000192772"/>
    </source>
</evidence>
<dbReference type="InterPro" id="IPR025241">
    <property type="entry name" value="DUF4190"/>
</dbReference>
<dbReference type="InterPro" id="IPR002130">
    <property type="entry name" value="Cyclophilin-type_PPIase_dom"/>
</dbReference>
<protein>
    <submittedName>
        <fullName evidence="4">Cyclophilin</fullName>
    </submittedName>
</protein>
<dbReference type="InterPro" id="IPR044666">
    <property type="entry name" value="Cyclophilin_A-like"/>
</dbReference>
<keyword evidence="2" id="KW-1133">Transmembrane helix</keyword>
<sequence length="297" mass="30996">MAVAALVCAFVLAPLGIAFGHMALSQIKKTGEEGRGLAVAGLVIGYVITAMTVLAVVISVLLFMFFASALQDVELYPESPRYTAAPAELPAFAPPAAPGANCQYPATIERASKPVKPPRAGRVATDPPRVDATLKTSQGVIGVRLDNAKAPCTVNSFTSLARQGFFDDTTCHQLSTTALLHALQCGDPTGTGSGGPGYQFPNEYPTNQYRLNDPALRLPVRYPRGTLAMANSGQGTNGSRFLLIFDDSPMPPTYTVFGTINAAGLALLERIAAEGVADGGTEGKPAVDVTVESVRVA</sequence>
<dbReference type="Gene3D" id="2.40.100.10">
    <property type="entry name" value="Cyclophilin-like"/>
    <property type="match status" value="1"/>
</dbReference>
<dbReference type="SUPFAM" id="SSF50891">
    <property type="entry name" value="Cyclophilin-like"/>
    <property type="match status" value="1"/>
</dbReference>
<dbReference type="PANTHER" id="PTHR45625">
    <property type="entry name" value="PEPTIDYL-PROLYL CIS-TRANS ISOMERASE-RELATED"/>
    <property type="match status" value="1"/>
</dbReference>
<comment type="caution">
    <text evidence="4">The sequence shown here is derived from an EMBL/GenBank/DDBJ whole genome shotgun (WGS) entry which is preliminary data.</text>
</comment>
<dbReference type="GO" id="GO:0003755">
    <property type="term" value="F:peptidyl-prolyl cis-trans isomerase activity"/>
    <property type="evidence" value="ECO:0007669"/>
    <property type="project" value="InterPro"/>
</dbReference>
<dbReference type="STRING" id="81858.BST23_09935"/>
<dbReference type="Proteomes" id="UP000192772">
    <property type="component" value="Unassembled WGS sequence"/>
</dbReference>
<evidence type="ECO:0000256" key="2">
    <source>
        <dbReference type="SAM" id="Phobius"/>
    </source>
</evidence>
<reference evidence="4 5" key="1">
    <citation type="submission" date="2017-02" db="EMBL/GenBank/DDBJ databases">
        <title>The new phylogeny of genus Mycobacterium.</title>
        <authorList>
            <person name="Tortoli E."/>
            <person name="Trovato A."/>
            <person name="Cirillo D.M."/>
        </authorList>
    </citation>
    <scope>NUCLEOTIDE SEQUENCE [LARGE SCALE GENOMIC DNA]</scope>
    <source>
        <strain evidence="4 5">FI-09383</strain>
    </source>
</reference>
<feature type="transmembrane region" description="Helical" evidence="2">
    <location>
        <begin position="41"/>
        <end position="66"/>
    </location>
</feature>
<proteinExistence type="predicted"/>
<organism evidence="4 5">
    <name type="scientific">Mycolicibacterium elephantis</name>
    <dbReference type="NCBI Taxonomy" id="81858"/>
    <lineage>
        <taxon>Bacteria</taxon>
        <taxon>Bacillati</taxon>
        <taxon>Actinomycetota</taxon>
        <taxon>Actinomycetes</taxon>
        <taxon>Mycobacteriales</taxon>
        <taxon>Mycobacteriaceae</taxon>
        <taxon>Mycolicibacterium</taxon>
    </lineage>
</organism>
<keyword evidence="2" id="KW-0812">Transmembrane</keyword>
<dbReference type="PANTHER" id="PTHR45625:SF3">
    <property type="entry name" value="PEPTIDYL-PROLYL CIS-TRANS ISOMERASE B-RELATED"/>
    <property type="match status" value="1"/>
</dbReference>